<feature type="compositionally biased region" description="Polar residues" evidence="3">
    <location>
        <begin position="12"/>
        <end position="31"/>
    </location>
</feature>
<keyword evidence="1" id="KW-0677">Repeat</keyword>
<dbReference type="Pfam" id="PF13499">
    <property type="entry name" value="EF-hand_7"/>
    <property type="match status" value="1"/>
</dbReference>
<name>A0A425CJX2_9STRA</name>
<organism evidence="5 6">
    <name type="scientific">Peronospora effusa</name>
    <dbReference type="NCBI Taxonomy" id="542832"/>
    <lineage>
        <taxon>Eukaryota</taxon>
        <taxon>Sar</taxon>
        <taxon>Stramenopiles</taxon>
        <taxon>Oomycota</taxon>
        <taxon>Peronosporomycetes</taxon>
        <taxon>Peronosporales</taxon>
        <taxon>Peronosporaceae</taxon>
        <taxon>Peronospora</taxon>
    </lineage>
</organism>
<feature type="compositionally biased region" description="Polar residues" evidence="3">
    <location>
        <begin position="94"/>
        <end position="113"/>
    </location>
</feature>
<proteinExistence type="predicted"/>
<feature type="domain" description="EF-hand" evidence="4">
    <location>
        <begin position="197"/>
        <end position="232"/>
    </location>
</feature>
<gene>
    <name evidence="5" type="ORF">DD237_000744</name>
</gene>
<evidence type="ECO:0000256" key="2">
    <source>
        <dbReference type="ARBA" id="ARBA00022837"/>
    </source>
</evidence>
<dbReference type="SMART" id="SM00054">
    <property type="entry name" value="EFh"/>
    <property type="match status" value="2"/>
</dbReference>
<dbReference type="InterPro" id="IPR011992">
    <property type="entry name" value="EF-hand-dom_pair"/>
</dbReference>
<accession>A0A425CJX2</accession>
<dbReference type="GO" id="GO:0005509">
    <property type="term" value="F:calcium ion binding"/>
    <property type="evidence" value="ECO:0007669"/>
    <property type="project" value="InterPro"/>
</dbReference>
<dbReference type="Proteomes" id="UP000286097">
    <property type="component" value="Unassembled WGS sequence"/>
</dbReference>
<evidence type="ECO:0000313" key="5">
    <source>
        <dbReference type="EMBL" id="RQM17284.1"/>
    </source>
</evidence>
<dbReference type="AlphaFoldDB" id="A0A425CJX2"/>
<dbReference type="InterPro" id="IPR045198">
    <property type="entry name" value="CNBL1-10"/>
</dbReference>
<dbReference type="PANTHER" id="PTHR23056">
    <property type="entry name" value="CALCINEURIN B"/>
    <property type="match status" value="1"/>
</dbReference>
<dbReference type="GO" id="GO:0019900">
    <property type="term" value="F:kinase binding"/>
    <property type="evidence" value="ECO:0007669"/>
    <property type="project" value="InterPro"/>
</dbReference>
<evidence type="ECO:0000259" key="4">
    <source>
        <dbReference type="PROSITE" id="PS50222"/>
    </source>
</evidence>
<feature type="region of interest" description="Disordered" evidence="3">
    <location>
        <begin position="84"/>
        <end position="140"/>
    </location>
</feature>
<dbReference type="GO" id="GO:0019722">
    <property type="term" value="P:calcium-mediated signaling"/>
    <property type="evidence" value="ECO:0007669"/>
    <property type="project" value="InterPro"/>
</dbReference>
<dbReference type="VEuPathDB" id="FungiDB:DD237_000744"/>
<dbReference type="InterPro" id="IPR018247">
    <property type="entry name" value="EF_Hand_1_Ca_BS"/>
</dbReference>
<dbReference type="PROSITE" id="PS00018">
    <property type="entry name" value="EF_HAND_1"/>
    <property type="match status" value="1"/>
</dbReference>
<dbReference type="EMBL" id="QKXF01000099">
    <property type="protein sequence ID" value="RQM17284.1"/>
    <property type="molecule type" value="Genomic_DNA"/>
</dbReference>
<dbReference type="PROSITE" id="PS50222">
    <property type="entry name" value="EF_HAND_2"/>
    <property type="match status" value="2"/>
</dbReference>
<dbReference type="Gene3D" id="1.10.238.10">
    <property type="entry name" value="EF-hand"/>
    <property type="match status" value="1"/>
</dbReference>
<feature type="domain" description="EF-hand" evidence="4">
    <location>
        <begin position="281"/>
        <end position="316"/>
    </location>
</feature>
<evidence type="ECO:0000313" key="6">
    <source>
        <dbReference type="Proteomes" id="UP000286097"/>
    </source>
</evidence>
<comment type="caution">
    <text evidence="5">The sequence shown here is derived from an EMBL/GenBank/DDBJ whole genome shotgun (WGS) entry which is preliminary data.</text>
</comment>
<reference evidence="5 6" key="1">
    <citation type="submission" date="2018-06" db="EMBL/GenBank/DDBJ databases">
        <title>Comparative genomics of downy mildews reveals potential adaptations to biotrophy.</title>
        <authorList>
            <person name="Fletcher K."/>
            <person name="Klosterman S.J."/>
            <person name="Derevnina L."/>
            <person name="Martin F."/>
            <person name="Koike S."/>
            <person name="Reyes Chin-Wo S."/>
            <person name="Mou B."/>
            <person name="Michelmore R."/>
        </authorList>
    </citation>
    <scope>NUCLEOTIDE SEQUENCE [LARGE SCALE GENOMIC DNA]</scope>
    <source>
        <strain evidence="5 6">R13</strain>
    </source>
</reference>
<evidence type="ECO:0000256" key="3">
    <source>
        <dbReference type="SAM" id="MobiDB-lite"/>
    </source>
</evidence>
<dbReference type="SUPFAM" id="SSF47473">
    <property type="entry name" value="EF-hand"/>
    <property type="match status" value="1"/>
</dbReference>
<protein>
    <recommendedName>
        <fullName evidence="4">EF-hand domain-containing protein</fullName>
    </recommendedName>
</protein>
<dbReference type="InterPro" id="IPR002048">
    <property type="entry name" value="EF_hand_dom"/>
</dbReference>
<evidence type="ECO:0000256" key="1">
    <source>
        <dbReference type="ARBA" id="ARBA00022737"/>
    </source>
</evidence>
<dbReference type="PANTHER" id="PTHR23056:SF110">
    <property type="entry name" value="CALMODULIN"/>
    <property type="match status" value="1"/>
</dbReference>
<sequence>MGNKQAKPTPPSSSVLRNNPSTGPASTTSLRPSPKSLTPPAPSSTHNSSVPSPMPTPSLLETKLAEADVSAVFSQYEMLSIPMGNKQAKPTPPSSSVLRNNPSTGPASTTSLRPSPKSLTPPAPSSTRNSSVPSPMPTPSLLETKLAEADVSAVFSQYEMLSIRKHLAAVLCQHENDAVVIPKDEFFRFLAGGDGSTSSLYVKRLYAIFDMDKKGHVTFEDLMKGLSLLSQKATREQKLMLSFYLLDPEGTGFITKKMTTELLHSCLDECDELEISLSETQLAHIVDNTFLDADLDHNGVIDLNEYQALDAKHPGLFDFLTVDAFGVLSHLEKVHSMSITVPQ</sequence>
<keyword evidence="2" id="KW-0106">Calcium</keyword>
<feature type="region of interest" description="Disordered" evidence="3">
    <location>
        <begin position="1"/>
        <end position="62"/>
    </location>
</feature>